<proteinExistence type="predicted"/>
<keyword evidence="4" id="KW-0722">Serine protease inhibitor</keyword>
<evidence type="ECO:0008006" key="13">
    <source>
        <dbReference type="Google" id="ProtNLM"/>
    </source>
</evidence>
<dbReference type="GO" id="GO:0004867">
    <property type="term" value="F:serine-type endopeptidase inhibitor activity"/>
    <property type="evidence" value="ECO:0007669"/>
    <property type="project" value="UniProtKB-KW"/>
</dbReference>
<feature type="chain" id="PRO_5042220195" description="Cysteine-rich motor neuron 1 protein" evidence="7">
    <location>
        <begin position="36"/>
        <end position="575"/>
    </location>
</feature>
<keyword evidence="3" id="KW-0677">Repeat</keyword>
<dbReference type="InterPro" id="IPR001007">
    <property type="entry name" value="VWF_dom"/>
</dbReference>
<evidence type="ECO:0000313" key="11">
    <source>
        <dbReference type="EMBL" id="KAK3603056.1"/>
    </source>
</evidence>
<protein>
    <recommendedName>
        <fullName evidence="13">Cysteine-rich motor neuron 1 protein</fullName>
    </recommendedName>
</protein>
<dbReference type="Pfam" id="PF00093">
    <property type="entry name" value="VWC"/>
    <property type="match status" value="1"/>
</dbReference>
<evidence type="ECO:0000259" key="10">
    <source>
        <dbReference type="PROSITE" id="PS51323"/>
    </source>
</evidence>
<reference evidence="11" key="1">
    <citation type="journal article" date="2021" name="Genome Biol. Evol.">
        <title>A High-Quality Reference Genome for a Parasitic Bivalve with Doubly Uniparental Inheritance (Bivalvia: Unionida).</title>
        <authorList>
            <person name="Smith C.H."/>
        </authorList>
    </citation>
    <scope>NUCLEOTIDE SEQUENCE</scope>
    <source>
        <strain evidence="11">CHS0354</strain>
    </source>
</reference>
<keyword evidence="6" id="KW-0472">Membrane</keyword>
<dbReference type="AlphaFoldDB" id="A0AAE0T3R6"/>
<dbReference type="PROSITE" id="PS51323">
    <property type="entry name" value="IGFBP_N_2"/>
    <property type="match status" value="1"/>
</dbReference>
<dbReference type="InterPro" id="IPR009030">
    <property type="entry name" value="Growth_fac_rcpt_cys_sf"/>
</dbReference>
<evidence type="ECO:0000256" key="1">
    <source>
        <dbReference type="ARBA" id="ARBA00022690"/>
    </source>
</evidence>
<dbReference type="Gene3D" id="2.10.22.10">
    <property type="entry name" value="Antistasin, domain 1"/>
    <property type="match status" value="2"/>
</dbReference>
<dbReference type="PANTHER" id="PTHR46439">
    <property type="entry name" value="CYSTEINE-RICH MOTOR NEURON 1 PROTEIN"/>
    <property type="match status" value="1"/>
</dbReference>
<feature type="domain" description="VWFC" evidence="8">
    <location>
        <begin position="376"/>
        <end position="434"/>
    </location>
</feature>
<dbReference type="GO" id="GO:0005886">
    <property type="term" value="C:plasma membrane"/>
    <property type="evidence" value="ECO:0007669"/>
    <property type="project" value="TreeGrafter"/>
</dbReference>
<dbReference type="PANTHER" id="PTHR46439:SF1">
    <property type="entry name" value="CYSTEINE-RICH MOTOR NEURON 1 PROTEIN"/>
    <property type="match status" value="1"/>
</dbReference>
<keyword evidence="6" id="KW-0812">Transmembrane</keyword>
<dbReference type="InterPro" id="IPR000867">
    <property type="entry name" value="IGFBP-like"/>
</dbReference>
<name>A0AAE0T3R6_9BIVA</name>
<feature type="domain" description="VWFC" evidence="8">
    <location>
        <begin position="192"/>
        <end position="249"/>
    </location>
</feature>
<dbReference type="InterPro" id="IPR004094">
    <property type="entry name" value="Antistasin-like"/>
</dbReference>
<dbReference type="Proteomes" id="UP001195483">
    <property type="component" value="Unassembled WGS sequence"/>
</dbReference>
<evidence type="ECO:0000256" key="4">
    <source>
        <dbReference type="ARBA" id="ARBA00022900"/>
    </source>
</evidence>
<dbReference type="GO" id="GO:0005576">
    <property type="term" value="C:extracellular region"/>
    <property type="evidence" value="ECO:0007669"/>
    <property type="project" value="InterPro"/>
</dbReference>
<organism evidence="11 12">
    <name type="scientific">Potamilus streckersoni</name>
    <dbReference type="NCBI Taxonomy" id="2493646"/>
    <lineage>
        <taxon>Eukaryota</taxon>
        <taxon>Metazoa</taxon>
        <taxon>Spiralia</taxon>
        <taxon>Lophotrochozoa</taxon>
        <taxon>Mollusca</taxon>
        <taxon>Bivalvia</taxon>
        <taxon>Autobranchia</taxon>
        <taxon>Heteroconchia</taxon>
        <taxon>Palaeoheterodonta</taxon>
        <taxon>Unionida</taxon>
        <taxon>Unionoidea</taxon>
        <taxon>Unionidae</taxon>
        <taxon>Ambleminae</taxon>
        <taxon>Lampsilini</taxon>
        <taxon>Potamilus</taxon>
    </lineage>
</organism>
<dbReference type="SUPFAM" id="SSF57184">
    <property type="entry name" value="Growth factor receptor domain"/>
    <property type="match status" value="1"/>
</dbReference>
<dbReference type="Pfam" id="PF02822">
    <property type="entry name" value="Antistasin"/>
    <property type="match status" value="2"/>
</dbReference>
<dbReference type="PROSITE" id="PS01208">
    <property type="entry name" value="VWFC_1"/>
    <property type="match status" value="1"/>
</dbReference>
<keyword evidence="6" id="KW-1133">Transmembrane helix</keyword>
<feature type="transmembrane region" description="Helical" evidence="6">
    <location>
        <begin position="448"/>
        <end position="472"/>
    </location>
</feature>
<evidence type="ECO:0000256" key="3">
    <source>
        <dbReference type="ARBA" id="ARBA00022737"/>
    </source>
</evidence>
<comment type="caution">
    <text evidence="11">The sequence shown here is derived from an EMBL/GenBank/DDBJ whole genome shotgun (WGS) entry which is preliminary data.</text>
</comment>
<dbReference type="SUPFAM" id="SSF57262">
    <property type="entry name" value="Leech antihemostatic proteins"/>
    <property type="match status" value="2"/>
</dbReference>
<dbReference type="PROSITE" id="PS51252">
    <property type="entry name" value="ANTISTASIN"/>
    <property type="match status" value="2"/>
</dbReference>
<sequence>MTTFRQRIPSSFYSVWTNVGILLLVTLFICRKCNAKNICTSIKCPEVTADCSNQVLNSCGCCSVCARGLHERCGGKCDEDGACGDGLECVIHAQPGDKVTGHETGICQKVPGNCADTSSCDSIQSYKCPADSILVYNGTLGEDQCCRNTYTCQCNFSVCKMPHCAAGHIPVLQKSSSGKPGQCCDKYHCKVSGCMSSKGEIYKNFEIWKEGDCMTCLCIEGKKRCTAEMCAKTCHNPRIVPGYCCPVCDEPSYHPLPAHCANMSHCNLTCVNGLWPMANGCYLCKCKPDDCYNYCKFGYLQTDEGAEQCACARPPVVCPPMTHCDKKCKYGFKTARNGCQKCRCNKCPSFTCLHPCPYGYKRDDMGCDTCSCKAATSCVYEGAEVALGTRWQMNNCTECLCSNEGHVLCVPQSCPKLVCPLQVMEPGQCCPICSNTRDLPGSTEESKYIIPLSIAGVVIILLLVLVFVLLYLKLKQRHTAHWTLPPKEEDHCTCPLYSDQSKCSKYTLNSDNSNKYFDSIMMHHPCIEMALESSEKKKKTFLQIAEEKDPQFVCDRECIHVKNDYNLTRDNWSSL</sequence>
<reference evidence="11" key="3">
    <citation type="submission" date="2023-05" db="EMBL/GenBank/DDBJ databases">
        <authorList>
            <person name="Smith C.H."/>
        </authorList>
    </citation>
    <scope>NUCLEOTIDE SEQUENCE</scope>
    <source>
        <strain evidence="11">CHS0354</strain>
        <tissue evidence="11">Mantle</tissue>
    </source>
</reference>
<dbReference type="InterPro" id="IPR052624">
    <property type="entry name" value="CRIM1"/>
</dbReference>
<keyword evidence="5" id="KW-1015">Disulfide bond</keyword>
<keyword evidence="2 7" id="KW-0732">Signal</keyword>
<accession>A0AAE0T3R6</accession>
<evidence type="ECO:0000259" key="9">
    <source>
        <dbReference type="PROSITE" id="PS51252"/>
    </source>
</evidence>
<evidence type="ECO:0000313" key="12">
    <source>
        <dbReference type="Proteomes" id="UP001195483"/>
    </source>
</evidence>
<keyword evidence="12" id="KW-1185">Reference proteome</keyword>
<dbReference type="PROSITE" id="PS50184">
    <property type="entry name" value="VWFC_2"/>
    <property type="match status" value="2"/>
</dbReference>
<dbReference type="Pfam" id="PF23334">
    <property type="entry name" value="VWC2L_2nd"/>
    <property type="match status" value="1"/>
</dbReference>
<dbReference type="Gene3D" id="6.20.200.20">
    <property type="match status" value="2"/>
</dbReference>
<dbReference type="SMART" id="SM00214">
    <property type="entry name" value="VWC"/>
    <property type="match status" value="2"/>
</dbReference>
<reference evidence="11" key="2">
    <citation type="journal article" date="2021" name="Genome Biol. Evol.">
        <title>Developing a high-quality reference genome for a parasitic bivalve with doubly uniparental inheritance (Bivalvia: Unionida).</title>
        <authorList>
            <person name="Smith C.H."/>
        </authorList>
    </citation>
    <scope>NUCLEOTIDE SEQUENCE</scope>
    <source>
        <strain evidence="11">CHS0354</strain>
        <tissue evidence="11">Mantle</tissue>
    </source>
</reference>
<evidence type="ECO:0000256" key="2">
    <source>
        <dbReference type="ARBA" id="ARBA00022729"/>
    </source>
</evidence>
<evidence type="ECO:0000256" key="6">
    <source>
        <dbReference type="SAM" id="Phobius"/>
    </source>
</evidence>
<feature type="signal peptide" evidence="7">
    <location>
        <begin position="1"/>
        <end position="35"/>
    </location>
</feature>
<keyword evidence="1" id="KW-0646">Protease inhibitor</keyword>
<evidence type="ECO:0000256" key="5">
    <source>
        <dbReference type="ARBA" id="ARBA00023157"/>
    </source>
</evidence>
<gene>
    <name evidence="11" type="ORF">CHS0354_015749</name>
</gene>
<evidence type="ECO:0000256" key="7">
    <source>
        <dbReference type="SAM" id="SignalP"/>
    </source>
</evidence>
<dbReference type="InterPro" id="IPR011061">
    <property type="entry name" value="Hirudin/antistatin"/>
</dbReference>
<dbReference type="SMART" id="SM00121">
    <property type="entry name" value="IB"/>
    <property type="match status" value="1"/>
</dbReference>
<feature type="domain" description="Antistasin-like" evidence="9">
    <location>
        <begin position="347"/>
        <end position="372"/>
    </location>
</feature>
<evidence type="ECO:0000259" key="8">
    <source>
        <dbReference type="PROSITE" id="PS50184"/>
    </source>
</evidence>
<feature type="domain" description="Antistasin-like" evidence="9">
    <location>
        <begin position="318"/>
        <end position="344"/>
    </location>
</feature>
<dbReference type="SUPFAM" id="SSF57603">
    <property type="entry name" value="FnI-like domain"/>
    <property type="match status" value="2"/>
</dbReference>
<dbReference type="EMBL" id="JAEAOA010000982">
    <property type="protein sequence ID" value="KAK3603056.1"/>
    <property type="molecule type" value="Genomic_DNA"/>
</dbReference>
<feature type="domain" description="IGFBP N-terminal" evidence="10">
    <location>
        <begin position="26"/>
        <end position="110"/>
    </location>
</feature>
<dbReference type="Gene3D" id="4.10.40.20">
    <property type="match status" value="1"/>
</dbReference>